<dbReference type="Proteomes" id="UP000800038">
    <property type="component" value="Unassembled WGS sequence"/>
</dbReference>
<protein>
    <submittedName>
        <fullName evidence="2">Uncharacterized protein</fullName>
    </submittedName>
</protein>
<evidence type="ECO:0000313" key="2">
    <source>
        <dbReference type="EMBL" id="KAF1935789.1"/>
    </source>
</evidence>
<keyword evidence="3" id="KW-1185">Reference proteome</keyword>
<feature type="region of interest" description="Disordered" evidence="1">
    <location>
        <begin position="1"/>
        <end position="35"/>
    </location>
</feature>
<evidence type="ECO:0000313" key="3">
    <source>
        <dbReference type="Proteomes" id="UP000800038"/>
    </source>
</evidence>
<dbReference type="EMBL" id="ML976235">
    <property type="protein sequence ID" value="KAF1935789.1"/>
    <property type="molecule type" value="Genomic_DNA"/>
</dbReference>
<name>A0A6A5S7N3_9PLEO</name>
<evidence type="ECO:0000256" key="1">
    <source>
        <dbReference type="SAM" id="MobiDB-lite"/>
    </source>
</evidence>
<proteinExistence type="predicted"/>
<dbReference type="AlphaFoldDB" id="A0A6A5S7N3"/>
<accession>A0A6A5S7N3</accession>
<organism evidence="2 3">
    <name type="scientific">Clathrospora elynae</name>
    <dbReference type="NCBI Taxonomy" id="706981"/>
    <lineage>
        <taxon>Eukaryota</taxon>
        <taxon>Fungi</taxon>
        <taxon>Dikarya</taxon>
        <taxon>Ascomycota</taxon>
        <taxon>Pezizomycotina</taxon>
        <taxon>Dothideomycetes</taxon>
        <taxon>Pleosporomycetidae</taxon>
        <taxon>Pleosporales</taxon>
        <taxon>Diademaceae</taxon>
        <taxon>Clathrospora</taxon>
    </lineage>
</organism>
<gene>
    <name evidence="2" type="ORF">EJ02DRAFT_113172</name>
</gene>
<reference evidence="2" key="1">
    <citation type="journal article" date="2020" name="Stud. Mycol.">
        <title>101 Dothideomycetes genomes: a test case for predicting lifestyles and emergence of pathogens.</title>
        <authorList>
            <person name="Haridas S."/>
            <person name="Albert R."/>
            <person name="Binder M."/>
            <person name="Bloem J."/>
            <person name="Labutti K."/>
            <person name="Salamov A."/>
            <person name="Andreopoulos B."/>
            <person name="Baker S."/>
            <person name="Barry K."/>
            <person name="Bills G."/>
            <person name="Bluhm B."/>
            <person name="Cannon C."/>
            <person name="Castanera R."/>
            <person name="Culley D."/>
            <person name="Daum C."/>
            <person name="Ezra D."/>
            <person name="Gonzalez J."/>
            <person name="Henrissat B."/>
            <person name="Kuo A."/>
            <person name="Liang C."/>
            <person name="Lipzen A."/>
            <person name="Lutzoni F."/>
            <person name="Magnuson J."/>
            <person name="Mondo S."/>
            <person name="Nolan M."/>
            <person name="Ohm R."/>
            <person name="Pangilinan J."/>
            <person name="Park H.-J."/>
            <person name="Ramirez L."/>
            <person name="Alfaro M."/>
            <person name="Sun H."/>
            <person name="Tritt A."/>
            <person name="Yoshinaga Y."/>
            <person name="Zwiers L.-H."/>
            <person name="Turgeon B."/>
            <person name="Goodwin S."/>
            <person name="Spatafora J."/>
            <person name="Crous P."/>
            <person name="Grigoriev I."/>
        </authorList>
    </citation>
    <scope>NUCLEOTIDE SEQUENCE</scope>
    <source>
        <strain evidence="2">CBS 161.51</strain>
    </source>
</reference>
<sequence>MPSHQQLRQPRSHCTPHGPCLDSSRQNSAGRCRRVDRRSRQPLLWLMLKIRGLGARSDRGRRDPVAGQVLRDAQRPAAWVLVSAQEHKFSNLAVHLINIICSAIHIIACTSQRSPRPISFGPGYLIATNQTPAGAVPTDSDPRSWLGSNMIESNYAKHSALSSRSFCTATINTVVERLWWALTGSLVHVQRNVIHHLNPFCLSGAEFAPFF</sequence>